<dbReference type="PANTHER" id="PTHR30528">
    <property type="entry name" value="CYTOPLASMIC PROTEIN"/>
    <property type="match status" value="1"/>
</dbReference>
<dbReference type="EMBL" id="BMZI01000008">
    <property type="protein sequence ID" value="GHB32278.1"/>
    <property type="molecule type" value="Genomic_DNA"/>
</dbReference>
<protein>
    <recommendedName>
        <fullName evidence="3">Winged helix-turn-helix domain-containing protein</fullName>
    </recommendedName>
</protein>
<gene>
    <name evidence="1" type="ORF">GCM10009038_33820</name>
</gene>
<accession>A0ABQ3EEC9</accession>
<reference evidence="2" key="1">
    <citation type="journal article" date="2019" name="Int. J. Syst. Evol. Microbiol.">
        <title>The Global Catalogue of Microorganisms (GCM) 10K type strain sequencing project: providing services to taxonomists for standard genome sequencing and annotation.</title>
        <authorList>
            <consortium name="The Broad Institute Genomics Platform"/>
            <consortium name="The Broad Institute Genome Sequencing Center for Infectious Disease"/>
            <person name="Wu L."/>
            <person name="Ma J."/>
        </authorList>
    </citation>
    <scope>NUCLEOTIDE SEQUENCE [LARGE SCALE GENOMIC DNA]</scope>
    <source>
        <strain evidence="2">KCTC 32998</strain>
    </source>
</reference>
<dbReference type="InterPro" id="IPR009351">
    <property type="entry name" value="AlkZ-like"/>
</dbReference>
<dbReference type="PANTHER" id="PTHR30528:SF0">
    <property type="entry name" value="CYTOPLASMIC PROTEIN"/>
    <property type="match status" value="1"/>
</dbReference>
<name>A0ABQ3EEC9_9GAMM</name>
<evidence type="ECO:0000313" key="1">
    <source>
        <dbReference type="EMBL" id="GHB32278.1"/>
    </source>
</evidence>
<evidence type="ECO:0000313" key="2">
    <source>
        <dbReference type="Proteomes" id="UP000646745"/>
    </source>
</evidence>
<proteinExistence type="predicted"/>
<organism evidence="1 2">
    <name type="scientific">Salinicola rhizosphaerae</name>
    <dbReference type="NCBI Taxonomy" id="1443141"/>
    <lineage>
        <taxon>Bacteria</taxon>
        <taxon>Pseudomonadati</taxon>
        <taxon>Pseudomonadota</taxon>
        <taxon>Gammaproteobacteria</taxon>
        <taxon>Oceanospirillales</taxon>
        <taxon>Halomonadaceae</taxon>
        <taxon>Salinicola</taxon>
    </lineage>
</organism>
<keyword evidence="2" id="KW-1185">Reference proteome</keyword>
<dbReference type="Proteomes" id="UP000646745">
    <property type="component" value="Unassembled WGS sequence"/>
</dbReference>
<evidence type="ECO:0008006" key="3">
    <source>
        <dbReference type="Google" id="ProtNLM"/>
    </source>
</evidence>
<sequence>MPIRMPEALSSPPHSLSQAQARRLALKAQGFTSPHPQSINRGHLRRLLDRLGVLQIDSVNALTRSHYLPTFARLGAYPWRLLDEASWSANRHRYLFEYWGHEASLLPLSLYPAFRWRMRDARDGIGIYRHLARFGRERQELIARVSASVREHGPVSAGALSTRDTPAGQWWDWSDEKLALEWLFAAGEITVAHRRGFERRYDLPERVLPESVLEAAEPTRLEAHRQLMKHSASAQGVATEKDLRDYFRLSPRDTREALHTLIEEGCLTPVSVEGWRQTAFMVGEPVIPRTVTTSALLSPFDSLIWYRERTERLFGFRYRLEFYTPAHKRRFGYYVMPFLFGDRLIARVDLRSRRGEDELKVLALHPEPGQTIGDDALSALADRLEALANWLALGRIHLACPRPLASSLARHWPLDRQNRFALA</sequence>
<comment type="caution">
    <text evidence="1">The sequence shown here is derived from an EMBL/GenBank/DDBJ whole genome shotgun (WGS) entry which is preliminary data.</text>
</comment>
<dbReference type="Pfam" id="PF06224">
    <property type="entry name" value="AlkZ-like"/>
    <property type="match status" value="1"/>
</dbReference>